<dbReference type="Proteomes" id="UP001431313">
    <property type="component" value="Unassembled WGS sequence"/>
</dbReference>
<evidence type="ECO:0000256" key="2">
    <source>
        <dbReference type="SAM" id="Phobius"/>
    </source>
</evidence>
<dbReference type="InterPro" id="IPR045931">
    <property type="entry name" value="DUF6350"/>
</dbReference>
<accession>A0ABT2CI55</accession>
<evidence type="ECO:0000313" key="4">
    <source>
        <dbReference type="Proteomes" id="UP001431313"/>
    </source>
</evidence>
<keyword evidence="2" id="KW-0812">Transmembrane</keyword>
<feature type="compositionally biased region" description="Basic and acidic residues" evidence="1">
    <location>
        <begin position="563"/>
        <end position="603"/>
    </location>
</feature>
<keyword evidence="2" id="KW-1133">Transmembrane helix</keyword>
<proteinExistence type="predicted"/>
<dbReference type="EMBL" id="JANUGQ010000012">
    <property type="protein sequence ID" value="MCS0637087.1"/>
    <property type="molecule type" value="Genomic_DNA"/>
</dbReference>
<protein>
    <submittedName>
        <fullName evidence="3">DUF6350 family protein</fullName>
    </submittedName>
</protein>
<feature type="transmembrane region" description="Helical" evidence="2">
    <location>
        <begin position="35"/>
        <end position="59"/>
    </location>
</feature>
<feature type="transmembrane region" description="Helical" evidence="2">
    <location>
        <begin position="332"/>
        <end position="350"/>
    </location>
</feature>
<feature type="region of interest" description="Disordered" evidence="1">
    <location>
        <begin position="546"/>
        <end position="690"/>
    </location>
</feature>
<feature type="transmembrane region" description="Helical" evidence="2">
    <location>
        <begin position="362"/>
        <end position="382"/>
    </location>
</feature>
<evidence type="ECO:0000313" key="3">
    <source>
        <dbReference type="EMBL" id="MCS0637087.1"/>
    </source>
</evidence>
<name>A0ABT2CI55_9ACTN</name>
<reference evidence="3" key="1">
    <citation type="submission" date="2022-08" db="EMBL/GenBank/DDBJ databases">
        <authorList>
            <person name="Somphong A."/>
            <person name="Phongsopitanun W."/>
        </authorList>
    </citation>
    <scope>NUCLEOTIDE SEQUENCE</scope>
    <source>
        <strain evidence="3">LP05-1</strain>
    </source>
</reference>
<gene>
    <name evidence="3" type="ORF">NX801_15745</name>
</gene>
<dbReference type="RefSeq" id="WP_258788348.1">
    <property type="nucleotide sequence ID" value="NZ_JANUGQ010000012.1"/>
</dbReference>
<comment type="caution">
    <text evidence="3">The sequence shown here is derived from an EMBL/GenBank/DDBJ whole genome shotgun (WGS) entry which is preliminary data.</text>
</comment>
<organism evidence="3 4">
    <name type="scientific">Streptomyces pyxinae</name>
    <dbReference type="NCBI Taxonomy" id="2970734"/>
    <lineage>
        <taxon>Bacteria</taxon>
        <taxon>Bacillati</taxon>
        <taxon>Actinomycetota</taxon>
        <taxon>Actinomycetes</taxon>
        <taxon>Kitasatosporales</taxon>
        <taxon>Streptomycetaceae</taxon>
        <taxon>Streptomyces</taxon>
    </lineage>
</organism>
<feature type="transmembrane region" description="Helical" evidence="2">
    <location>
        <begin position="170"/>
        <end position="188"/>
    </location>
</feature>
<feature type="transmembrane region" description="Helical" evidence="2">
    <location>
        <begin position="135"/>
        <end position="158"/>
    </location>
</feature>
<feature type="compositionally biased region" description="Low complexity" evidence="1">
    <location>
        <begin position="604"/>
        <end position="626"/>
    </location>
</feature>
<feature type="transmembrane region" description="Helical" evidence="2">
    <location>
        <begin position="402"/>
        <end position="424"/>
    </location>
</feature>
<keyword evidence="2" id="KW-0472">Membrane</keyword>
<feature type="region of interest" description="Disordered" evidence="1">
    <location>
        <begin position="489"/>
        <end position="518"/>
    </location>
</feature>
<sequence>MTQTQTAEQRSPASLLTASPVPATRAGRAAALVTACLRGVIAAGLGLGSLAVLVTVLWISSPYPESGPDGALQVTAGLWLLAHGVELVRPASGGPAPVGVAPLLLATLPLWLVYRTARGAVDAERLIAAGRPVPSGPGAVATIGVGYLVVAVPAVAYASGGPLAADPLSAVLHVPPVVVLASVAGVWAGHGRRPADAVAALAGRRVPARWRTARVRARTAVAVRAAGAGLAVLLAGGALLVAVSLVAHAGAARGAFLGLAGEWSGRVALVLLLLALLPNAAVWGAAYGLGPGFAVGTGALATPLAVTGTPALPVLPLLAAVPDPGRGSWPHWAAAVVPVAAGAAVARRSARTATGWTARGTALVAGLAAVLCGCVVAVLAAVAGGPLGTGRLAEFGPVWWRVGAAGLVWTAVLGVPGALLVRAWRRRGARTRTRPDLPLPAPPPSPLPAVPAVVGRPGAEAVPVPEADVVPDPGTGPDVQVAVDVDVDVDTDMSPGAGPDVDAARTGGPDPERDLGSVTYAGSVTYEWRPAGWEEPGARAARWAAFKEASGEPPAALPAPADASREDHPWDGPREDGSREDDPREGDARKDASPADGPSKDCGPDGSEGPDAPDGADGANAAAGPDGAEDPAGRGGRHDVGGGPDDVDGTDGGPDEPAGDGSLGPEPVRPAGHSEDEAHGAGRRALSPAD</sequence>
<dbReference type="Pfam" id="PF19877">
    <property type="entry name" value="DUF6350"/>
    <property type="match status" value="1"/>
</dbReference>
<evidence type="ECO:0000256" key="1">
    <source>
        <dbReference type="SAM" id="MobiDB-lite"/>
    </source>
</evidence>
<keyword evidence="4" id="KW-1185">Reference proteome</keyword>
<feature type="transmembrane region" description="Helical" evidence="2">
    <location>
        <begin position="267"/>
        <end position="286"/>
    </location>
</feature>
<feature type="transmembrane region" description="Helical" evidence="2">
    <location>
        <begin position="293"/>
        <end position="312"/>
    </location>
</feature>
<feature type="transmembrane region" description="Helical" evidence="2">
    <location>
        <begin position="96"/>
        <end position="114"/>
    </location>
</feature>
<feature type="transmembrane region" description="Helical" evidence="2">
    <location>
        <begin position="221"/>
        <end position="247"/>
    </location>
</feature>
<feature type="compositionally biased region" description="Acidic residues" evidence="1">
    <location>
        <begin position="645"/>
        <end position="658"/>
    </location>
</feature>